<dbReference type="SMART" id="SM00220">
    <property type="entry name" value="S_TKc"/>
    <property type="match status" value="1"/>
</dbReference>
<evidence type="ECO:0000256" key="3">
    <source>
        <dbReference type="ARBA" id="ARBA00022741"/>
    </source>
</evidence>
<evidence type="ECO:0000256" key="4">
    <source>
        <dbReference type="ARBA" id="ARBA00022777"/>
    </source>
</evidence>
<evidence type="ECO:0000256" key="9">
    <source>
        <dbReference type="SAM" id="Phobius"/>
    </source>
</evidence>
<evidence type="ECO:0000256" key="1">
    <source>
        <dbReference type="ARBA" id="ARBA00022527"/>
    </source>
</evidence>
<name>A0A9W6BGX4_9CHLO</name>
<dbReference type="GO" id="GO:0005524">
    <property type="term" value="F:ATP binding"/>
    <property type="evidence" value="ECO:0007669"/>
    <property type="project" value="UniProtKB-UniRule"/>
</dbReference>
<feature type="binding site" evidence="6">
    <location>
        <position position="362"/>
    </location>
    <ligand>
        <name>ATP</name>
        <dbReference type="ChEBI" id="CHEBI:30616"/>
    </ligand>
</feature>
<proteinExistence type="predicted"/>
<keyword evidence="3 6" id="KW-0547">Nucleotide-binding</keyword>
<keyword evidence="4" id="KW-0418">Kinase</keyword>
<feature type="compositionally biased region" description="Low complexity" evidence="8">
    <location>
        <begin position="431"/>
        <end position="447"/>
    </location>
</feature>
<feature type="region of interest" description="Disordered" evidence="8">
    <location>
        <begin position="804"/>
        <end position="847"/>
    </location>
</feature>
<keyword evidence="9" id="KW-0812">Transmembrane</keyword>
<dbReference type="PROSITE" id="PS00107">
    <property type="entry name" value="PROTEIN_KINASE_ATP"/>
    <property type="match status" value="1"/>
</dbReference>
<dbReference type="InterPro" id="IPR011009">
    <property type="entry name" value="Kinase-like_dom_sf"/>
</dbReference>
<sequence>MIFPRICLNQKIIPPADVLTRNPTIRCLQVRVSFGFWISPDACELRVEDVVNHLEVAMPRSFGERYWPAAVRPGLYGAHGWPQAWGYVDQFCYPNKPSACYSPATMLWDVALINPLSISNGGYVLHYLRSFAHGDVNMDEECVRTKAYPDCVTEALARLHGVAKPVEGTISVPGGAPTNNDTAPGANLQQQQQQEQPPAADQQHSSRRPHPRNVKLSIILPIVPLVPVLLLGLIMCRCAYLRRRHSDANTPLHDADDDAGGAGVNSRTDGRMRRVLSSLGSLAFPFRGCASSDSKRAALLDTGSNIYSSSGGGGGRGRTMYGTGFVALLTGPDGIAIGGLLGSGSFGKVFEGMWQGRRVAVKVVTTNSAREDEKVQREIRVTSQLSHPNIVATLTSARVGAADRTALLAPVREHNGVPAAGVAPSPPPHLTATTAAAGSSVADGSAAPVTPTRPAGSAAVAGGDGGSGAAKASSGSTTARTTSSSASKSDAAAEASPTSALMDTSPSGGRRSASDSSAALSPGDDKGSPVANLFRGFFGKWRASNASSASPTKTQQQHQQLDTELAAIAPAAAEVTILLAAAPTPTHIKAEPSASPKMTGAAAGCASPGSPGRVVININAICTPTVAAPLYLAAADQPVAAVAAAAAPPPPPPSPAVVDLKAEEVAVQRSELVEALERVVEEAEEREMEAQVVAAEIDEFDASSTPFSPAPNSVVIMPVPPGTLPGTPRPPMSSASNTLLPGATSVTTNALGGLITPGATPRWTALNTPRATPRATPAGTPRAAAGGALRRAGPLFDVPAMLSPQRSVSRKLPQRTSGGVPWAKPPVNDDGEEEEEEQQQPEEEPQEAGETWIVMELCDAGSLASAVARGEFHSRTTGALDMPGVLAVLRDISRGMAYLHSRGIIHGDLKAENVMLCTRAPAPGSKVGSTPAPVGRSGSSWWRGSGSVVHAAAAASAGATPTGAMSVHASGGTAALASEGLYCTPGGNSSVAEGGLDNYRYSAKVCDFGLSRSLDPGRTHLRTAAAGSVSHMAPETLLRGEMRREADVYAFGVLLWELATGAKAYAGLSTGEVVQAVVLRGCRPALPPQAVPVRAIPEPLAELAAECWAADPESRPSFEEVLYRIDCLAMPVAVVMVAGGSGGGGEIRVQQQASESAAAAGALVVARPEAVASGQMALSAQGHVAVAVGGAAAAAGGGGGGGLISAFQQAALATQAAGSGSSFKAPLAGLLAQMARIAKRAPNQSGGGCGHGNVAVGVMSLNSAYSGSVVEHTSGGSAGPSSGPFGNVQYVMWHQPLPLQLQNGEQQLQQAQPVAEADRPSPAALLPSIFSPRRFEDFSPRRHWDSRGSNVVLQQVGGAAAAAAAAATQYNRPQAAEAEQGEIDVPMLLERISFSRLLQAMSQGGVPEITPANQDEEQAV</sequence>
<dbReference type="InterPro" id="IPR000719">
    <property type="entry name" value="Prot_kinase_dom"/>
</dbReference>
<feature type="transmembrane region" description="Helical" evidence="9">
    <location>
        <begin position="216"/>
        <end position="235"/>
    </location>
</feature>
<feature type="compositionally biased region" description="Low complexity" evidence="8">
    <location>
        <begin position="505"/>
        <end position="522"/>
    </location>
</feature>
<feature type="region of interest" description="Disordered" evidence="8">
    <location>
        <begin position="418"/>
        <end position="527"/>
    </location>
</feature>
<dbReference type="Gene3D" id="1.10.510.10">
    <property type="entry name" value="Transferase(Phosphotransferase) domain 1"/>
    <property type="match status" value="2"/>
</dbReference>
<evidence type="ECO:0000256" key="6">
    <source>
        <dbReference type="PROSITE-ProRule" id="PRU10141"/>
    </source>
</evidence>
<dbReference type="InterPro" id="IPR001245">
    <property type="entry name" value="Ser-Thr/Tyr_kinase_cat_dom"/>
</dbReference>
<dbReference type="InterPro" id="IPR051681">
    <property type="entry name" value="Ser/Thr_Kinases-Pseudokinases"/>
</dbReference>
<dbReference type="InterPro" id="IPR017441">
    <property type="entry name" value="Protein_kinase_ATP_BS"/>
</dbReference>
<dbReference type="Gene3D" id="3.30.200.20">
    <property type="entry name" value="Phosphorylase Kinase, domain 1"/>
    <property type="match status" value="1"/>
</dbReference>
<evidence type="ECO:0000313" key="12">
    <source>
        <dbReference type="Proteomes" id="UP001165080"/>
    </source>
</evidence>
<dbReference type="Proteomes" id="UP001165080">
    <property type="component" value="Unassembled WGS sequence"/>
</dbReference>
<evidence type="ECO:0000256" key="2">
    <source>
        <dbReference type="ARBA" id="ARBA00022679"/>
    </source>
</evidence>
<keyword evidence="2" id="KW-0808">Transferase</keyword>
<evidence type="ECO:0000256" key="8">
    <source>
        <dbReference type="SAM" id="MobiDB-lite"/>
    </source>
</evidence>
<evidence type="ECO:0000313" key="11">
    <source>
        <dbReference type="EMBL" id="GLC51580.1"/>
    </source>
</evidence>
<feature type="compositionally biased region" description="Low complexity" evidence="8">
    <location>
        <begin position="469"/>
        <end position="496"/>
    </location>
</feature>
<dbReference type="PROSITE" id="PS00108">
    <property type="entry name" value="PROTEIN_KINASE_ST"/>
    <property type="match status" value="1"/>
</dbReference>
<protein>
    <recommendedName>
        <fullName evidence="10">Protein kinase domain-containing protein</fullName>
    </recommendedName>
</protein>
<gene>
    <name evidence="11" type="primary">PLESTB000945</name>
    <name evidence="11" type="ORF">PLESTB_000517700</name>
</gene>
<keyword evidence="5 6" id="KW-0067">ATP-binding</keyword>
<accession>A0A9W6BGX4</accession>
<reference evidence="11 12" key="1">
    <citation type="journal article" date="2023" name="Commun. Biol.">
        <title>Reorganization of the ancestral sex-determining regions during the evolution of trioecy in Pleodorina starrii.</title>
        <authorList>
            <person name="Takahashi K."/>
            <person name="Suzuki S."/>
            <person name="Kawai-Toyooka H."/>
            <person name="Yamamoto K."/>
            <person name="Hamaji T."/>
            <person name="Ootsuki R."/>
            <person name="Yamaguchi H."/>
            <person name="Kawachi M."/>
            <person name="Higashiyama T."/>
            <person name="Nozaki H."/>
        </authorList>
    </citation>
    <scope>NUCLEOTIDE SEQUENCE [LARGE SCALE GENOMIC DNA]</scope>
    <source>
        <strain evidence="11 12">NIES-4479</strain>
    </source>
</reference>
<keyword evidence="9" id="KW-1133">Transmembrane helix</keyword>
<keyword evidence="1" id="KW-0723">Serine/threonine-protein kinase</keyword>
<organism evidence="11 12">
    <name type="scientific">Pleodorina starrii</name>
    <dbReference type="NCBI Taxonomy" id="330485"/>
    <lineage>
        <taxon>Eukaryota</taxon>
        <taxon>Viridiplantae</taxon>
        <taxon>Chlorophyta</taxon>
        <taxon>core chlorophytes</taxon>
        <taxon>Chlorophyceae</taxon>
        <taxon>CS clade</taxon>
        <taxon>Chlamydomonadales</taxon>
        <taxon>Volvocaceae</taxon>
        <taxon>Pleodorina</taxon>
    </lineage>
</organism>
<feature type="compositionally biased region" description="Acidic residues" evidence="8">
    <location>
        <begin position="829"/>
        <end position="847"/>
    </location>
</feature>
<dbReference type="PANTHER" id="PTHR44329:SF214">
    <property type="entry name" value="PROTEIN KINASE DOMAIN-CONTAINING PROTEIN"/>
    <property type="match status" value="1"/>
</dbReference>
<keyword evidence="9" id="KW-0472">Membrane</keyword>
<dbReference type="PROSITE" id="PS50011">
    <property type="entry name" value="PROTEIN_KINASE_DOM"/>
    <property type="match status" value="1"/>
</dbReference>
<feature type="region of interest" description="Disordered" evidence="8">
    <location>
        <begin position="753"/>
        <end position="786"/>
    </location>
</feature>
<comment type="caution">
    <text evidence="11">The sequence shown here is derived from an EMBL/GenBank/DDBJ whole genome shotgun (WGS) entry which is preliminary data.</text>
</comment>
<feature type="compositionally biased region" description="Low complexity" evidence="8">
    <location>
        <begin position="189"/>
        <end position="203"/>
    </location>
</feature>
<dbReference type="Pfam" id="PF07714">
    <property type="entry name" value="PK_Tyr_Ser-Thr"/>
    <property type="match status" value="2"/>
</dbReference>
<keyword evidence="7" id="KW-0175">Coiled coil</keyword>
<dbReference type="SUPFAM" id="SSF56112">
    <property type="entry name" value="Protein kinase-like (PK-like)"/>
    <property type="match status" value="1"/>
</dbReference>
<evidence type="ECO:0000256" key="5">
    <source>
        <dbReference type="ARBA" id="ARBA00022840"/>
    </source>
</evidence>
<feature type="region of interest" description="Disordered" evidence="8">
    <location>
        <begin position="168"/>
        <end position="210"/>
    </location>
</feature>
<dbReference type="Pfam" id="PF00069">
    <property type="entry name" value="Pkinase"/>
    <property type="match status" value="1"/>
</dbReference>
<feature type="domain" description="Protein kinase" evidence="10">
    <location>
        <begin position="733"/>
        <end position="1133"/>
    </location>
</feature>
<feature type="compositionally biased region" description="Low complexity" evidence="8">
    <location>
        <begin position="764"/>
        <end position="786"/>
    </location>
</feature>
<evidence type="ECO:0000259" key="10">
    <source>
        <dbReference type="PROSITE" id="PS50011"/>
    </source>
</evidence>
<dbReference type="GO" id="GO:0004674">
    <property type="term" value="F:protein serine/threonine kinase activity"/>
    <property type="evidence" value="ECO:0007669"/>
    <property type="project" value="UniProtKB-KW"/>
</dbReference>
<dbReference type="PANTHER" id="PTHR44329">
    <property type="entry name" value="SERINE/THREONINE-PROTEIN KINASE TNNI3K-RELATED"/>
    <property type="match status" value="1"/>
</dbReference>
<feature type="coiled-coil region" evidence="7">
    <location>
        <begin position="666"/>
        <end position="693"/>
    </location>
</feature>
<keyword evidence="12" id="KW-1185">Reference proteome</keyword>
<dbReference type="EMBL" id="BRXU01000004">
    <property type="protein sequence ID" value="GLC51580.1"/>
    <property type="molecule type" value="Genomic_DNA"/>
</dbReference>
<evidence type="ECO:0000256" key="7">
    <source>
        <dbReference type="SAM" id="Coils"/>
    </source>
</evidence>
<dbReference type="InterPro" id="IPR008271">
    <property type="entry name" value="Ser/Thr_kinase_AS"/>
</dbReference>